<feature type="transmembrane region" description="Helical" evidence="14">
    <location>
        <begin position="322"/>
        <end position="342"/>
    </location>
</feature>
<comment type="similarity">
    <text evidence="3">Belongs to the major facilitator superfamily. Sugar transporter (TC 2.A.1.1) family.</text>
</comment>
<dbReference type="InterPro" id="IPR006703">
    <property type="entry name" value="G_AIG1"/>
</dbReference>
<dbReference type="CDD" id="cd01852">
    <property type="entry name" value="AIG1"/>
    <property type="match status" value="1"/>
</dbReference>
<feature type="transmembrane region" description="Helical" evidence="14">
    <location>
        <begin position="114"/>
        <end position="134"/>
    </location>
</feature>
<organism evidence="17 18">
    <name type="scientific">Oldenlandia corymbosa var. corymbosa</name>
    <dbReference type="NCBI Taxonomy" id="529605"/>
    <lineage>
        <taxon>Eukaryota</taxon>
        <taxon>Viridiplantae</taxon>
        <taxon>Streptophyta</taxon>
        <taxon>Embryophyta</taxon>
        <taxon>Tracheophyta</taxon>
        <taxon>Spermatophyta</taxon>
        <taxon>Magnoliopsida</taxon>
        <taxon>eudicotyledons</taxon>
        <taxon>Gunneridae</taxon>
        <taxon>Pentapetalae</taxon>
        <taxon>asterids</taxon>
        <taxon>lamiids</taxon>
        <taxon>Gentianales</taxon>
        <taxon>Rubiaceae</taxon>
        <taxon>Rubioideae</taxon>
        <taxon>Spermacoceae</taxon>
        <taxon>Hedyotis-Oldenlandia complex</taxon>
        <taxon>Oldenlandia</taxon>
    </lineage>
</organism>
<keyword evidence="18" id="KW-1185">Reference proteome</keyword>
<dbReference type="GO" id="GO:0015145">
    <property type="term" value="F:monosaccharide transmembrane transporter activity"/>
    <property type="evidence" value="ECO:0007669"/>
    <property type="project" value="InterPro"/>
</dbReference>
<feature type="transmembrane region" description="Helical" evidence="14">
    <location>
        <begin position="354"/>
        <end position="375"/>
    </location>
</feature>
<evidence type="ECO:0000256" key="12">
    <source>
        <dbReference type="ARBA" id="ARBA00044504"/>
    </source>
</evidence>
<keyword evidence="10" id="KW-0342">GTP-binding</keyword>
<evidence type="ECO:0000313" key="18">
    <source>
        <dbReference type="Proteomes" id="UP001161247"/>
    </source>
</evidence>
<dbReference type="InterPro" id="IPR005828">
    <property type="entry name" value="MFS_sugar_transport-like"/>
</dbReference>
<dbReference type="InterPro" id="IPR027417">
    <property type="entry name" value="P-loop_NTPase"/>
</dbReference>
<keyword evidence="5" id="KW-0762">Sugar transport</keyword>
<feature type="transmembrane region" description="Helical" evidence="14">
    <location>
        <begin position="206"/>
        <end position="226"/>
    </location>
</feature>
<dbReference type="SUPFAM" id="SSF52540">
    <property type="entry name" value="P-loop containing nucleoside triphosphate hydrolases"/>
    <property type="match status" value="1"/>
</dbReference>
<dbReference type="GO" id="GO:0016020">
    <property type="term" value="C:membrane"/>
    <property type="evidence" value="ECO:0007669"/>
    <property type="project" value="UniProtKB-SubCell"/>
</dbReference>
<dbReference type="PANTHER" id="PTHR23500">
    <property type="entry name" value="SOLUTE CARRIER FAMILY 2, FACILITATED GLUCOSE TRANSPORTER"/>
    <property type="match status" value="1"/>
</dbReference>
<comment type="similarity">
    <text evidence="2">Belongs to the TRAFAC class TrmE-Era-EngA-EngB-Septin-like GTPase superfamily. AIG1/Toc34/Toc159-like paraseptin GTPase family. IAN subfamily.</text>
</comment>
<dbReference type="Gene3D" id="3.40.50.300">
    <property type="entry name" value="P-loop containing nucleotide triphosphate hydrolases"/>
    <property type="match status" value="1"/>
</dbReference>
<comment type="subcellular location">
    <subcellularLocation>
        <location evidence="1">Membrane</location>
        <topology evidence="1">Multi-pass membrane protein</topology>
    </subcellularLocation>
</comment>
<feature type="transmembrane region" description="Helical" evidence="14">
    <location>
        <begin position="288"/>
        <end position="310"/>
    </location>
</feature>
<sequence>MAVGSLFVEGRGGGSAEFPYKLTWHVIMTAIAAAMGGLIFGYDIGISGGVTSMNPFLKKFFPSVYQKEALDHSTSQYCKFDNQILTLFTSSLYLAALVSSFFGSWVTKKFGRKLTMASGSIVFLVGAALNAAAFHVSMLIVGRILLGIGVGFANQSVPIYLSEITPPRIRGRFNVCFQLFITVGILAANIVNYFTGKYMPEEGWRVSLGLAAVPAILMLLPSLFFLKDSPNSLLDRGKEEEAKAVLKQVRGIENVEDEFADIVRASIESKEVKNSWENFVKRQYRPQFCMSLLIPFFQQFTGINVVMFYAPVLFKTLGFGGNASLMSALITGIVNMAATFVSVYGTDKWGRKPLFLIGGCFMIIFQGLVAVLIGIRSAAQSVTLGTIVLVGCTGNGKSATGNSILGTKAFKSMSNFDGVTTTCELQRTILEDGQILNVIDTPGLFDYTSSPEMIAKEIARCIRMAKDGIHAVLIVVSLKARFTKEQAAAVETLQNFFGSKIGKYMIVVFTGGDDLEEDETIDDRLTGGCPEALKEMLEKCGNRRVVFDNRTKDARKKEEQLQELLFLVDEVVVKNEGKPYTDELFDEFKKGVSMLRDHAAEVNSLAVDSKQEIEEWKEQNRKASEELMQLMTAMVNAKLEETTRRLEQQLAEKLAESNEEILKLKVDLERAEMEVKEQMKSNEEILKLKEDLERAHMEAKEQMKQHLERVQREKEECARLEKEPKGVIQRLREQLERAQREAAEKEDKTLFQKCIML</sequence>
<feature type="coiled-coil region" evidence="13">
    <location>
        <begin position="599"/>
        <end position="748"/>
    </location>
</feature>
<dbReference type="Gene3D" id="1.20.1250.20">
    <property type="entry name" value="MFS general substrate transporter like domains"/>
    <property type="match status" value="1"/>
</dbReference>
<dbReference type="InterPro" id="IPR036259">
    <property type="entry name" value="MFS_trans_sf"/>
</dbReference>
<evidence type="ECO:0000256" key="10">
    <source>
        <dbReference type="ARBA" id="ARBA00023134"/>
    </source>
</evidence>
<evidence type="ECO:0000256" key="9">
    <source>
        <dbReference type="ARBA" id="ARBA00022989"/>
    </source>
</evidence>
<evidence type="ECO:0000259" key="16">
    <source>
        <dbReference type="PROSITE" id="PS51720"/>
    </source>
</evidence>
<evidence type="ECO:0000256" key="13">
    <source>
        <dbReference type="SAM" id="Coils"/>
    </source>
</evidence>
<keyword evidence="8" id="KW-0769">Symport</keyword>
<protein>
    <submittedName>
        <fullName evidence="17">OLC1v1015883C1</fullName>
    </submittedName>
</protein>
<feature type="transmembrane region" description="Helical" evidence="14">
    <location>
        <begin position="140"/>
        <end position="161"/>
    </location>
</feature>
<evidence type="ECO:0000256" key="3">
    <source>
        <dbReference type="ARBA" id="ARBA00010992"/>
    </source>
</evidence>
<dbReference type="InterPro" id="IPR020846">
    <property type="entry name" value="MFS_dom"/>
</dbReference>
<keyword evidence="13" id="KW-0175">Coiled coil</keyword>
<evidence type="ECO:0000256" key="4">
    <source>
        <dbReference type="ARBA" id="ARBA00022448"/>
    </source>
</evidence>
<dbReference type="CDD" id="cd17361">
    <property type="entry name" value="MFS_STP"/>
    <property type="match status" value="1"/>
</dbReference>
<dbReference type="PRINTS" id="PR00171">
    <property type="entry name" value="SUGRTRNSPORT"/>
</dbReference>
<comment type="similarity">
    <text evidence="12">Belongs to the major facilitator superfamily. Phosphate:H(+) symporter (TC 2.A.1.9) family.</text>
</comment>
<gene>
    <name evidence="17" type="ORF">OLC1_LOCUS21643</name>
</gene>
<feature type="transmembrane region" description="Helical" evidence="14">
    <location>
        <begin position="84"/>
        <end position="102"/>
    </location>
</feature>
<dbReference type="PROSITE" id="PS00217">
    <property type="entry name" value="SUGAR_TRANSPORT_2"/>
    <property type="match status" value="1"/>
</dbReference>
<proteinExistence type="inferred from homology"/>
<evidence type="ECO:0000256" key="11">
    <source>
        <dbReference type="ARBA" id="ARBA00023136"/>
    </source>
</evidence>
<dbReference type="NCBIfam" id="TIGR00879">
    <property type="entry name" value="SP"/>
    <property type="match status" value="1"/>
</dbReference>
<feature type="transmembrane region" description="Helical" evidence="14">
    <location>
        <begin position="22"/>
        <end position="42"/>
    </location>
</feature>
<evidence type="ECO:0000256" key="1">
    <source>
        <dbReference type="ARBA" id="ARBA00004141"/>
    </source>
</evidence>
<dbReference type="EMBL" id="OX459125">
    <property type="protein sequence ID" value="CAI9115049.1"/>
    <property type="molecule type" value="Genomic_DNA"/>
</dbReference>
<dbReference type="InterPro" id="IPR045262">
    <property type="entry name" value="STP/PLT_plant"/>
</dbReference>
<dbReference type="PROSITE" id="PS51720">
    <property type="entry name" value="G_AIG1"/>
    <property type="match status" value="1"/>
</dbReference>
<name>A0AAV1E736_OLDCO</name>
<feature type="domain" description="AIG1-type G" evidence="16">
    <location>
        <begin position="382"/>
        <end position="589"/>
    </location>
</feature>
<keyword evidence="4" id="KW-0813">Transport</keyword>
<dbReference type="Pfam" id="PF00083">
    <property type="entry name" value="Sugar_tr"/>
    <property type="match status" value="1"/>
</dbReference>
<dbReference type="GO" id="GO:0015293">
    <property type="term" value="F:symporter activity"/>
    <property type="evidence" value="ECO:0007669"/>
    <property type="project" value="UniProtKB-KW"/>
</dbReference>
<keyword evidence="6 14" id="KW-0812">Transmembrane</keyword>
<evidence type="ECO:0000313" key="17">
    <source>
        <dbReference type="EMBL" id="CAI9115049.1"/>
    </source>
</evidence>
<evidence type="ECO:0000256" key="5">
    <source>
        <dbReference type="ARBA" id="ARBA00022597"/>
    </source>
</evidence>
<keyword evidence="11 14" id="KW-0472">Membrane</keyword>
<feature type="transmembrane region" description="Helical" evidence="14">
    <location>
        <begin position="173"/>
        <end position="194"/>
    </location>
</feature>
<dbReference type="InterPro" id="IPR044778">
    <property type="entry name" value="MFS_STP/MST-like_plant"/>
</dbReference>
<evidence type="ECO:0000259" key="15">
    <source>
        <dbReference type="PROSITE" id="PS50850"/>
    </source>
</evidence>
<evidence type="ECO:0000256" key="2">
    <source>
        <dbReference type="ARBA" id="ARBA00008535"/>
    </source>
</evidence>
<dbReference type="FunFam" id="1.20.1250.20:FF:000002">
    <property type="entry name" value="Sugar transport protein 13"/>
    <property type="match status" value="1"/>
</dbReference>
<dbReference type="InterPro" id="IPR003663">
    <property type="entry name" value="Sugar/inositol_transpt"/>
</dbReference>
<keyword evidence="9 14" id="KW-1133">Transmembrane helix</keyword>
<keyword evidence="7" id="KW-0547">Nucleotide-binding</keyword>
<evidence type="ECO:0000256" key="7">
    <source>
        <dbReference type="ARBA" id="ARBA00022741"/>
    </source>
</evidence>
<dbReference type="AlphaFoldDB" id="A0AAV1E736"/>
<dbReference type="FunFam" id="3.40.50.300:FF:000840">
    <property type="entry name" value="Immune-associated nucleotide-binding protein 9"/>
    <property type="match status" value="1"/>
</dbReference>
<dbReference type="PROSITE" id="PS50850">
    <property type="entry name" value="MFS"/>
    <property type="match status" value="1"/>
</dbReference>
<accession>A0AAV1E736</accession>
<evidence type="ECO:0000256" key="6">
    <source>
        <dbReference type="ARBA" id="ARBA00022692"/>
    </source>
</evidence>
<dbReference type="Proteomes" id="UP001161247">
    <property type="component" value="Chromosome 8"/>
</dbReference>
<dbReference type="SUPFAM" id="SSF103473">
    <property type="entry name" value="MFS general substrate transporter"/>
    <property type="match status" value="1"/>
</dbReference>
<evidence type="ECO:0000256" key="8">
    <source>
        <dbReference type="ARBA" id="ARBA00022847"/>
    </source>
</evidence>
<feature type="domain" description="Major facilitator superfamily (MFS) profile" evidence="15">
    <location>
        <begin position="29"/>
        <end position="483"/>
    </location>
</feature>
<dbReference type="PANTHER" id="PTHR23500:SF567">
    <property type="entry name" value="SUGAR TRANSPORT PROTEIN 12-LIKE"/>
    <property type="match status" value="1"/>
</dbReference>
<evidence type="ECO:0000256" key="14">
    <source>
        <dbReference type="SAM" id="Phobius"/>
    </source>
</evidence>
<dbReference type="GO" id="GO:0005525">
    <property type="term" value="F:GTP binding"/>
    <property type="evidence" value="ECO:0007669"/>
    <property type="project" value="UniProtKB-KW"/>
</dbReference>
<reference evidence="17" key="1">
    <citation type="submission" date="2023-03" db="EMBL/GenBank/DDBJ databases">
        <authorList>
            <person name="Julca I."/>
        </authorList>
    </citation>
    <scope>NUCLEOTIDE SEQUENCE</scope>
</reference>
<dbReference type="InterPro" id="IPR005829">
    <property type="entry name" value="Sugar_transporter_CS"/>
</dbReference>